<feature type="transmembrane region" description="Helical" evidence="5">
    <location>
        <begin position="245"/>
        <end position="264"/>
    </location>
</feature>
<name>A0A9Q8YBX0_ENSAD</name>
<feature type="transmembrane region" description="Helical" evidence="5">
    <location>
        <begin position="124"/>
        <end position="145"/>
    </location>
</feature>
<accession>A0A9Q8YBX0</accession>
<evidence type="ECO:0000256" key="1">
    <source>
        <dbReference type="ARBA" id="ARBA00004141"/>
    </source>
</evidence>
<feature type="transmembrane region" description="Helical" evidence="5">
    <location>
        <begin position="157"/>
        <end position="179"/>
    </location>
</feature>
<feature type="transmembrane region" description="Helical" evidence="5">
    <location>
        <begin position="351"/>
        <end position="372"/>
    </location>
</feature>
<sequence length="497" mass="51849">MVLARDETKAGGGNTALHDDGRWSELLRPDYLATTAALCLGVALFAFNEFFVATALPTAVEEIGGATLLSWAVTLYLVFAILGGAVAATLKSRFGARGTLITAALIFVVGTLIATAAGSMPQVLAGRVFQGFGEGIIAAVCYALIPELFPPRLVPKVFGAEAIVWATAAFGGPLVSGFLTEHWSWRVAFAVNVPATVIFVALVLLIVPARKVPSTDTPRPIPLLRLTVVGSGILLISVSNTASSVPLMAAALATALTILWAAVATDRRAEHPILPAGAFQLTKPLGTGLWVVLLMPLAQASGSVYLIYGLQHVWNFSPTAAGFSAALMAISWSVTAIAVASLHSHALRVKLIPAGPALLSLGLAGLMIAFAIDDYRLIFPSQIAVGAGFGMSWGTLSQLMMDVSLRGERDKTSAFLPTLQSAGYAIGAAICGLTANLRGFDEKANVATMHAALFTVFVVAFLISTASLYLGVRTVRLAASHARRDRARTAAEALAAD</sequence>
<dbReference type="RefSeq" id="WP_252160545.1">
    <property type="nucleotide sequence ID" value="NZ_CP098807.1"/>
</dbReference>
<keyword evidence="3 5" id="KW-1133">Transmembrane helix</keyword>
<dbReference type="GO" id="GO:0022857">
    <property type="term" value="F:transmembrane transporter activity"/>
    <property type="evidence" value="ECO:0007669"/>
    <property type="project" value="InterPro"/>
</dbReference>
<feature type="transmembrane region" description="Helical" evidence="5">
    <location>
        <begin position="221"/>
        <end position="239"/>
    </location>
</feature>
<feature type="transmembrane region" description="Helical" evidence="5">
    <location>
        <begin position="413"/>
        <end position="435"/>
    </location>
</feature>
<feature type="transmembrane region" description="Helical" evidence="5">
    <location>
        <begin position="185"/>
        <end position="209"/>
    </location>
</feature>
<dbReference type="GO" id="GO:0005886">
    <property type="term" value="C:plasma membrane"/>
    <property type="evidence" value="ECO:0007669"/>
    <property type="project" value="TreeGrafter"/>
</dbReference>
<dbReference type="Pfam" id="PF07690">
    <property type="entry name" value="MFS_1"/>
    <property type="match status" value="1"/>
</dbReference>
<feature type="domain" description="Major facilitator superfamily (MFS) profile" evidence="6">
    <location>
        <begin position="34"/>
        <end position="476"/>
    </location>
</feature>
<feature type="transmembrane region" description="Helical" evidence="5">
    <location>
        <begin position="100"/>
        <end position="118"/>
    </location>
</feature>
<reference evidence="7" key="1">
    <citation type="submission" date="2022-06" db="EMBL/GenBank/DDBJ databases">
        <title>Physiological and biochemical characterization and genomic elucidation of a strain of the genus Ensifer adhaerens M8 that combines arsenic oxidation and chromium reduction.</title>
        <authorList>
            <person name="Li X."/>
            <person name="Yu c."/>
        </authorList>
    </citation>
    <scope>NUCLEOTIDE SEQUENCE</scope>
    <source>
        <strain evidence="7">M8</strain>
    </source>
</reference>
<feature type="transmembrane region" description="Helical" evidence="5">
    <location>
        <begin position="285"/>
        <end position="308"/>
    </location>
</feature>
<keyword evidence="4 5" id="KW-0472">Membrane</keyword>
<feature type="transmembrane region" description="Helical" evidence="5">
    <location>
        <begin position="68"/>
        <end position="88"/>
    </location>
</feature>
<dbReference type="SUPFAM" id="SSF103473">
    <property type="entry name" value="MFS general substrate transporter"/>
    <property type="match status" value="1"/>
</dbReference>
<feature type="transmembrane region" description="Helical" evidence="5">
    <location>
        <begin position="378"/>
        <end position="401"/>
    </location>
</feature>
<dbReference type="EMBL" id="CP098807">
    <property type="protein sequence ID" value="USJ24794.1"/>
    <property type="molecule type" value="Genomic_DNA"/>
</dbReference>
<dbReference type="Gene3D" id="1.20.1250.20">
    <property type="entry name" value="MFS general substrate transporter like domains"/>
    <property type="match status" value="2"/>
</dbReference>
<evidence type="ECO:0000256" key="4">
    <source>
        <dbReference type="ARBA" id="ARBA00023136"/>
    </source>
</evidence>
<feature type="transmembrane region" description="Helical" evidence="5">
    <location>
        <begin position="447"/>
        <end position="470"/>
    </location>
</feature>
<dbReference type="Proteomes" id="UP001055460">
    <property type="component" value="Chromosome"/>
</dbReference>
<evidence type="ECO:0000256" key="3">
    <source>
        <dbReference type="ARBA" id="ARBA00022989"/>
    </source>
</evidence>
<evidence type="ECO:0000256" key="5">
    <source>
        <dbReference type="SAM" id="Phobius"/>
    </source>
</evidence>
<dbReference type="InterPro" id="IPR011701">
    <property type="entry name" value="MFS"/>
</dbReference>
<proteinExistence type="predicted"/>
<evidence type="ECO:0000313" key="7">
    <source>
        <dbReference type="EMBL" id="USJ24794.1"/>
    </source>
</evidence>
<keyword evidence="2 5" id="KW-0812">Transmembrane</keyword>
<dbReference type="PROSITE" id="PS50850">
    <property type="entry name" value="MFS"/>
    <property type="match status" value="1"/>
</dbReference>
<comment type="subcellular location">
    <subcellularLocation>
        <location evidence="1">Membrane</location>
        <topology evidence="1">Multi-pass membrane protein</topology>
    </subcellularLocation>
</comment>
<dbReference type="AlphaFoldDB" id="A0A9Q8YBX0"/>
<dbReference type="InterPro" id="IPR036259">
    <property type="entry name" value="MFS_trans_sf"/>
</dbReference>
<dbReference type="InterPro" id="IPR020846">
    <property type="entry name" value="MFS_dom"/>
</dbReference>
<evidence type="ECO:0000313" key="8">
    <source>
        <dbReference type="Proteomes" id="UP001055460"/>
    </source>
</evidence>
<evidence type="ECO:0000256" key="2">
    <source>
        <dbReference type="ARBA" id="ARBA00022692"/>
    </source>
</evidence>
<dbReference type="PANTHER" id="PTHR23501:SF154">
    <property type="entry name" value="MULTIDRUG-EFFLUX TRANSPORTER RV1634-RELATED"/>
    <property type="match status" value="1"/>
</dbReference>
<gene>
    <name evidence="7" type="ORF">NE863_07485</name>
</gene>
<dbReference type="PANTHER" id="PTHR23501">
    <property type="entry name" value="MAJOR FACILITATOR SUPERFAMILY"/>
    <property type="match status" value="1"/>
</dbReference>
<feature type="transmembrane region" description="Helical" evidence="5">
    <location>
        <begin position="31"/>
        <end position="56"/>
    </location>
</feature>
<organism evidence="7 8">
    <name type="scientific">Ensifer adhaerens</name>
    <name type="common">Sinorhizobium morelense</name>
    <dbReference type="NCBI Taxonomy" id="106592"/>
    <lineage>
        <taxon>Bacteria</taxon>
        <taxon>Pseudomonadati</taxon>
        <taxon>Pseudomonadota</taxon>
        <taxon>Alphaproteobacteria</taxon>
        <taxon>Hyphomicrobiales</taxon>
        <taxon>Rhizobiaceae</taxon>
        <taxon>Sinorhizobium/Ensifer group</taxon>
        <taxon>Ensifer</taxon>
    </lineage>
</organism>
<feature type="transmembrane region" description="Helical" evidence="5">
    <location>
        <begin position="320"/>
        <end position="339"/>
    </location>
</feature>
<evidence type="ECO:0000259" key="6">
    <source>
        <dbReference type="PROSITE" id="PS50850"/>
    </source>
</evidence>
<protein>
    <submittedName>
        <fullName evidence="7">MFS transporter</fullName>
    </submittedName>
</protein>